<dbReference type="SUPFAM" id="SSF53167">
    <property type="entry name" value="Purine and uridine phosphorylases"/>
    <property type="match status" value="1"/>
</dbReference>
<dbReference type="Proteomes" id="UP000657918">
    <property type="component" value="Unassembled WGS sequence"/>
</dbReference>
<evidence type="ECO:0000256" key="1">
    <source>
        <dbReference type="SAM" id="SignalP"/>
    </source>
</evidence>
<dbReference type="InterPro" id="IPR035994">
    <property type="entry name" value="Nucleoside_phosphorylase_sf"/>
</dbReference>
<dbReference type="Gene3D" id="3.40.50.1580">
    <property type="entry name" value="Nucleoside phosphorylase domain"/>
    <property type="match status" value="1"/>
</dbReference>
<proteinExistence type="predicted"/>
<feature type="chain" id="PRO_5032296306" description="Nucleoside phosphorylase domain-containing protein" evidence="1">
    <location>
        <begin position="20"/>
        <end position="323"/>
    </location>
</feature>
<accession>A0A835ML30</accession>
<dbReference type="GO" id="GO:0009116">
    <property type="term" value="P:nucleoside metabolic process"/>
    <property type="evidence" value="ECO:0007669"/>
    <property type="project" value="InterPro"/>
</dbReference>
<evidence type="ECO:0000313" key="4">
    <source>
        <dbReference type="Proteomes" id="UP000657918"/>
    </source>
</evidence>
<organism evidence="3 4">
    <name type="scientific">Salix dunnii</name>
    <dbReference type="NCBI Taxonomy" id="1413687"/>
    <lineage>
        <taxon>Eukaryota</taxon>
        <taxon>Viridiplantae</taxon>
        <taxon>Streptophyta</taxon>
        <taxon>Embryophyta</taxon>
        <taxon>Tracheophyta</taxon>
        <taxon>Spermatophyta</taxon>
        <taxon>Magnoliopsida</taxon>
        <taxon>eudicotyledons</taxon>
        <taxon>Gunneridae</taxon>
        <taxon>Pentapetalae</taxon>
        <taxon>rosids</taxon>
        <taxon>fabids</taxon>
        <taxon>Malpighiales</taxon>
        <taxon>Salicaceae</taxon>
        <taxon>Saliceae</taxon>
        <taxon>Salix</taxon>
    </lineage>
</organism>
<reference evidence="3 4" key="1">
    <citation type="submission" date="2020-10" db="EMBL/GenBank/DDBJ databases">
        <title>Plant Genome Project.</title>
        <authorList>
            <person name="Zhang R.-G."/>
        </authorList>
    </citation>
    <scope>NUCLEOTIDE SEQUENCE [LARGE SCALE GENOMIC DNA]</scope>
    <source>
        <strain evidence="3">FAFU-HL-1</strain>
        <tissue evidence="3">Leaf</tissue>
    </source>
</reference>
<feature type="domain" description="Nucleoside phosphorylase" evidence="2">
    <location>
        <begin position="46"/>
        <end position="309"/>
    </location>
</feature>
<keyword evidence="4" id="KW-1185">Reference proteome</keyword>
<dbReference type="GO" id="GO:0003824">
    <property type="term" value="F:catalytic activity"/>
    <property type="evidence" value="ECO:0007669"/>
    <property type="project" value="InterPro"/>
</dbReference>
<gene>
    <name evidence="3" type="ORF">SADUNF_Sadunf13G0080900</name>
</gene>
<evidence type="ECO:0000313" key="3">
    <source>
        <dbReference type="EMBL" id="KAF9670552.1"/>
    </source>
</evidence>
<protein>
    <recommendedName>
        <fullName evidence="2">Nucleoside phosphorylase domain-containing protein</fullName>
    </recommendedName>
</protein>
<dbReference type="OrthoDB" id="833521at2759"/>
<dbReference type="InterPro" id="IPR000845">
    <property type="entry name" value="Nucleoside_phosphorylase_d"/>
</dbReference>
<sequence length="323" mass="35201">MSRINLAVLLVLGLLLVTAKQSMQMSLRNPTAEIESSNCKLEMLRVGLVLASDSNEKALQDSGLFTDESHVDIAGRRFHVGTLKYTPIVYVKTGTHSVNVATGVQTLLLKFNISEIVFFGNAGSLDKNVVDQGDVLVPEAVAFTGVWEWEEFRAQNKGQLAFGHYNYPVNGENSLGTVAFENITLYSSSEEPKEVFWLPIYSQSATEELFKDLESKECHSGKCLPRPGNIVPGWKASTSDFYVRNQAYGDFLLEKFNATTADSASAAVALTALSNKKPFVVVQGVSNVVGDENGSDPEHASQNAFYVAAAIINLLPSQRHASE</sequence>
<dbReference type="PANTHER" id="PTHR21234">
    <property type="entry name" value="PURINE NUCLEOSIDE PHOSPHORYLASE"/>
    <property type="match status" value="1"/>
</dbReference>
<comment type="caution">
    <text evidence="3">The sequence shown here is derived from an EMBL/GenBank/DDBJ whole genome shotgun (WGS) entry which is preliminary data.</text>
</comment>
<keyword evidence="1" id="KW-0732">Signal</keyword>
<name>A0A835ML30_9ROSI</name>
<dbReference type="EMBL" id="JADGMS010000013">
    <property type="protein sequence ID" value="KAF9670552.1"/>
    <property type="molecule type" value="Genomic_DNA"/>
</dbReference>
<dbReference type="PANTHER" id="PTHR21234:SF45">
    <property type="entry name" value="NUCLEOSIDE PHOSPHORYLASE DOMAIN-CONTAINING PROTEIN"/>
    <property type="match status" value="1"/>
</dbReference>
<dbReference type="Pfam" id="PF01048">
    <property type="entry name" value="PNP_UDP_1"/>
    <property type="match status" value="1"/>
</dbReference>
<evidence type="ECO:0000259" key="2">
    <source>
        <dbReference type="Pfam" id="PF01048"/>
    </source>
</evidence>
<dbReference type="AlphaFoldDB" id="A0A835ML30"/>
<feature type="signal peptide" evidence="1">
    <location>
        <begin position="1"/>
        <end position="19"/>
    </location>
</feature>